<dbReference type="InterPro" id="IPR050493">
    <property type="entry name" value="FAD-dep_Monooxygenase_BioMet"/>
</dbReference>
<dbReference type="SUPFAM" id="SSF54373">
    <property type="entry name" value="FAD-linked reductases, C-terminal domain"/>
    <property type="match status" value="1"/>
</dbReference>
<gene>
    <name evidence="7" type="ORF">TRUGW13939_05895</name>
</gene>
<protein>
    <recommendedName>
        <fullName evidence="6">FAD-binding domain-containing protein</fullName>
    </recommendedName>
</protein>
<dbReference type="KEGG" id="trg:TRUGW13939_05895"/>
<name>A0A7H8QYK3_TALRU</name>
<organism evidence="7 8">
    <name type="scientific">Talaromyces rugulosus</name>
    <name type="common">Penicillium rugulosum</name>
    <dbReference type="NCBI Taxonomy" id="121627"/>
    <lineage>
        <taxon>Eukaryota</taxon>
        <taxon>Fungi</taxon>
        <taxon>Dikarya</taxon>
        <taxon>Ascomycota</taxon>
        <taxon>Pezizomycotina</taxon>
        <taxon>Eurotiomycetes</taxon>
        <taxon>Eurotiomycetidae</taxon>
        <taxon>Eurotiales</taxon>
        <taxon>Trichocomaceae</taxon>
        <taxon>Talaromyces</taxon>
        <taxon>Talaromyces sect. Islandici</taxon>
    </lineage>
</organism>
<dbReference type="PANTHER" id="PTHR13789">
    <property type="entry name" value="MONOOXYGENASE"/>
    <property type="match status" value="1"/>
</dbReference>
<keyword evidence="2" id="KW-0285">Flavoprotein</keyword>
<keyword evidence="3" id="KW-0274">FAD</keyword>
<dbReference type="InterPro" id="IPR036188">
    <property type="entry name" value="FAD/NAD-bd_sf"/>
</dbReference>
<dbReference type="SUPFAM" id="SSF51905">
    <property type="entry name" value="FAD/NAD(P)-binding domain"/>
    <property type="match status" value="1"/>
</dbReference>
<accession>A0A7H8QYK3</accession>
<comment type="similarity">
    <text evidence="1">Belongs to the paxM FAD-dependent monooxygenase family.</text>
</comment>
<dbReference type="Gene3D" id="3.50.50.60">
    <property type="entry name" value="FAD/NAD(P)-binding domain"/>
    <property type="match status" value="1"/>
</dbReference>
<keyword evidence="5" id="KW-0503">Monooxygenase</keyword>
<sequence>MAGINHVNGAGKTEGHHKTQQPLKIIIVGAGIAGLALAGLVGRSGHEVIVLEAAPKIAEVGAGITCAPNLSRLLSRWGLDSRLKKHVDSLTHVNLRRWEGGQFLGAAPLMPQAQVRHGAPQYVIHRAELHKALMEEAENVAEIRVNSMVVSVDFDKPSVTLLDGTIHEADLIVGADGMKSLCRKLIYEKLGLVDKATPTGDAAFRACIPLENVTDPELRAFVTEPVATRWMGEGRHIQAYPIRQGNLYNMVLCHPDPQITEESWTTKASKQSILDQFGSWDPHYLQKLIDLIPDDNVMVWHLYQHDPLPTWVMGKVVLLGDACHPMLPYVAQGAAQAVEDVAVLHLALDRISTKDDLQVLLKTYELARRPRAEHIMSVAGNNRTVLHLPDGPEQQERDTKFKAVTEGSENPDLLGDVKTQRFLWDHDPEKAFLDVAEDLIQQARKHYTDHGLYH</sequence>
<keyword evidence="8" id="KW-1185">Reference proteome</keyword>
<keyword evidence="4" id="KW-0560">Oxidoreductase</keyword>
<dbReference type="Proteomes" id="UP000509510">
    <property type="component" value="Chromosome III"/>
</dbReference>
<evidence type="ECO:0000313" key="8">
    <source>
        <dbReference type="Proteomes" id="UP000509510"/>
    </source>
</evidence>
<dbReference type="PANTHER" id="PTHR13789:SF307">
    <property type="entry name" value="HYDROXYLASE, PUTATIVE (AFU_ORTHOLOGUE AFUA_2G04330)-RELATED"/>
    <property type="match status" value="1"/>
</dbReference>
<dbReference type="OrthoDB" id="16820at2759"/>
<dbReference type="PRINTS" id="PR00420">
    <property type="entry name" value="RNGMNOXGNASE"/>
</dbReference>
<proteinExistence type="inferred from homology"/>
<dbReference type="GeneID" id="55993392"/>
<feature type="domain" description="FAD-binding" evidence="6">
    <location>
        <begin position="24"/>
        <end position="377"/>
    </location>
</feature>
<dbReference type="AlphaFoldDB" id="A0A7H8QYK3"/>
<dbReference type="GO" id="GO:0004497">
    <property type="term" value="F:monooxygenase activity"/>
    <property type="evidence" value="ECO:0007669"/>
    <property type="project" value="UniProtKB-KW"/>
</dbReference>
<evidence type="ECO:0000256" key="4">
    <source>
        <dbReference type="ARBA" id="ARBA00023002"/>
    </source>
</evidence>
<dbReference type="RefSeq" id="XP_035344946.1">
    <property type="nucleotide sequence ID" value="XM_035489053.1"/>
</dbReference>
<dbReference type="FunFam" id="3.50.50.60:FF:000115">
    <property type="entry name" value="Salicylate hydroxylase, putative"/>
    <property type="match status" value="1"/>
</dbReference>
<evidence type="ECO:0000256" key="5">
    <source>
        <dbReference type="ARBA" id="ARBA00023033"/>
    </source>
</evidence>
<evidence type="ECO:0000313" key="7">
    <source>
        <dbReference type="EMBL" id="QKX58768.1"/>
    </source>
</evidence>
<dbReference type="Pfam" id="PF01494">
    <property type="entry name" value="FAD_binding_3"/>
    <property type="match status" value="1"/>
</dbReference>
<dbReference type="GO" id="GO:0071949">
    <property type="term" value="F:FAD binding"/>
    <property type="evidence" value="ECO:0007669"/>
    <property type="project" value="InterPro"/>
</dbReference>
<evidence type="ECO:0000256" key="2">
    <source>
        <dbReference type="ARBA" id="ARBA00022630"/>
    </source>
</evidence>
<dbReference type="InterPro" id="IPR002938">
    <property type="entry name" value="FAD-bd"/>
</dbReference>
<evidence type="ECO:0000259" key="6">
    <source>
        <dbReference type="Pfam" id="PF01494"/>
    </source>
</evidence>
<evidence type="ECO:0000256" key="1">
    <source>
        <dbReference type="ARBA" id="ARBA00007992"/>
    </source>
</evidence>
<reference evidence="8" key="1">
    <citation type="submission" date="2020-06" db="EMBL/GenBank/DDBJ databases">
        <title>A chromosome-scale genome assembly of Talaromyces rugulosus W13939.</title>
        <authorList>
            <person name="Wang B."/>
            <person name="Guo L."/>
            <person name="Ye K."/>
            <person name="Wang L."/>
        </authorList>
    </citation>
    <scope>NUCLEOTIDE SEQUENCE [LARGE SCALE GENOMIC DNA]</scope>
    <source>
        <strain evidence="8">W13939</strain>
    </source>
</reference>
<dbReference type="EMBL" id="CP055900">
    <property type="protein sequence ID" value="QKX58768.1"/>
    <property type="molecule type" value="Genomic_DNA"/>
</dbReference>
<evidence type="ECO:0000256" key="3">
    <source>
        <dbReference type="ARBA" id="ARBA00022827"/>
    </source>
</evidence>